<dbReference type="PANTHER" id="PTHR36934:SF1">
    <property type="entry name" value="THIOESTERASE DOMAIN-CONTAINING PROTEIN"/>
    <property type="match status" value="1"/>
</dbReference>
<feature type="domain" description="Fluoroacetyl-CoA-specific thioesterase-like" evidence="1">
    <location>
        <begin position="15"/>
        <end position="121"/>
    </location>
</feature>
<dbReference type="AlphaFoldDB" id="A0A6J7NJK1"/>
<evidence type="ECO:0000313" key="2">
    <source>
        <dbReference type="EMBL" id="CAB4927404.1"/>
    </source>
</evidence>
<dbReference type="InterPro" id="IPR054485">
    <property type="entry name" value="FlK-like_dom"/>
</dbReference>
<proteinExistence type="predicted"/>
<sequence length="130" mass="13698">MAVMVGMTGSVSHVVTPDDTARALLSGDVDVLGTPRVVAWLEEATMAAVAPGVRDSDVCVGTRVLLEHVQPSAVGHRVEATATVTAIDGRIITLEVDLTRRDDDGDILLAHGEITRVVLSRQGFVDRLGS</sequence>
<evidence type="ECO:0000259" key="1">
    <source>
        <dbReference type="Pfam" id="PF22636"/>
    </source>
</evidence>
<dbReference type="InterPro" id="IPR029069">
    <property type="entry name" value="HotDog_dom_sf"/>
</dbReference>
<dbReference type="SUPFAM" id="SSF54637">
    <property type="entry name" value="Thioesterase/thiol ester dehydrase-isomerase"/>
    <property type="match status" value="1"/>
</dbReference>
<reference evidence="3" key="1">
    <citation type="submission" date="2020-05" db="EMBL/GenBank/DDBJ databases">
        <authorList>
            <person name="Chiriac C."/>
            <person name="Salcher M."/>
            <person name="Ghai R."/>
            <person name="Kavagutti S V."/>
        </authorList>
    </citation>
    <scope>NUCLEOTIDE SEQUENCE</scope>
</reference>
<dbReference type="Gene3D" id="3.10.129.10">
    <property type="entry name" value="Hotdog Thioesterase"/>
    <property type="match status" value="1"/>
</dbReference>
<organism evidence="3">
    <name type="scientific">freshwater metagenome</name>
    <dbReference type="NCBI Taxonomy" id="449393"/>
    <lineage>
        <taxon>unclassified sequences</taxon>
        <taxon>metagenomes</taxon>
        <taxon>ecological metagenomes</taxon>
    </lineage>
</organism>
<gene>
    <name evidence="2" type="ORF">UFOPK3773_00042</name>
    <name evidence="3" type="ORF">UFOPK3992_00147</name>
</gene>
<name>A0A6J7NJK1_9ZZZZ</name>
<evidence type="ECO:0000313" key="3">
    <source>
        <dbReference type="EMBL" id="CAB4992748.1"/>
    </source>
</evidence>
<dbReference type="InterPro" id="IPR025540">
    <property type="entry name" value="FlK"/>
</dbReference>
<dbReference type="EMBL" id="CAFBNF010000002">
    <property type="protein sequence ID" value="CAB4927404.1"/>
    <property type="molecule type" value="Genomic_DNA"/>
</dbReference>
<accession>A0A6J7NJK1</accession>
<dbReference type="PANTHER" id="PTHR36934">
    <property type="entry name" value="BLR0278 PROTEIN"/>
    <property type="match status" value="1"/>
</dbReference>
<dbReference type="Pfam" id="PF22636">
    <property type="entry name" value="FlK"/>
    <property type="match status" value="1"/>
</dbReference>
<protein>
    <submittedName>
        <fullName evidence="3">Unannotated protein</fullName>
    </submittedName>
</protein>
<dbReference type="EMBL" id="CAFBOZ010000012">
    <property type="protein sequence ID" value="CAB4992748.1"/>
    <property type="molecule type" value="Genomic_DNA"/>
</dbReference>